<sequence length="109" mass="13013">MLVYEERLDIHIDEELRVVLTLELIGCAWIYLEYAGWGRRIYRRFLFFLELRWFVGFCWRLETESWSEFEELKGSARRLVGAWVFSSVLDGVDIAFHHFEAGISLFAIT</sequence>
<keyword evidence="2" id="KW-1185">Reference proteome</keyword>
<name>A0A1L6MVT1_9BACT</name>
<reference evidence="1 2" key="1">
    <citation type="submission" date="2016-08" db="EMBL/GenBank/DDBJ databases">
        <title>Identification and validation of antigenic proteins from Pajaroellobacter abortibovis using de-novo genome sequence assembly and reverse vaccinology.</title>
        <authorList>
            <person name="Welly B.T."/>
            <person name="Miller M.R."/>
            <person name="Stott J.L."/>
            <person name="Blanchard M.T."/>
            <person name="Islas-Trejo A.D."/>
            <person name="O'Rourke S.M."/>
            <person name="Young A.E."/>
            <person name="Medrano J.F."/>
            <person name="Van Eenennaam A.L."/>
        </authorList>
    </citation>
    <scope>NUCLEOTIDE SEQUENCE [LARGE SCALE GENOMIC DNA]</scope>
    <source>
        <strain evidence="1 2">BTF92-0548A/99-0131</strain>
    </source>
</reference>
<gene>
    <name evidence="1" type="ORF">BCY86_02410</name>
</gene>
<evidence type="ECO:0000313" key="2">
    <source>
        <dbReference type="Proteomes" id="UP000185544"/>
    </source>
</evidence>
<dbReference type="AlphaFoldDB" id="A0A1L6MVT1"/>
<dbReference type="Proteomes" id="UP000185544">
    <property type="component" value="Chromosome"/>
</dbReference>
<protein>
    <submittedName>
        <fullName evidence="1">Uncharacterized protein</fullName>
    </submittedName>
</protein>
<evidence type="ECO:0000313" key="1">
    <source>
        <dbReference type="EMBL" id="APR99653.1"/>
    </source>
</evidence>
<proteinExistence type="predicted"/>
<dbReference type="EMBL" id="CP016908">
    <property type="protein sequence ID" value="APR99653.1"/>
    <property type="molecule type" value="Genomic_DNA"/>
</dbReference>
<dbReference type="KEGG" id="pabo:BCY86_02410"/>
<organism evidence="1 2">
    <name type="scientific">Pajaroellobacter abortibovis</name>
    <dbReference type="NCBI Taxonomy" id="1882918"/>
    <lineage>
        <taxon>Bacteria</taxon>
        <taxon>Pseudomonadati</taxon>
        <taxon>Myxococcota</taxon>
        <taxon>Polyangia</taxon>
        <taxon>Polyangiales</taxon>
        <taxon>Polyangiaceae</taxon>
    </lineage>
</organism>
<accession>A0A1L6MVT1</accession>